<dbReference type="PANTHER" id="PTHR24394:SF44">
    <property type="entry name" value="ZINC FINGER PROTEIN 271-LIKE"/>
    <property type="match status" value="1"/>
</dbReference>
<dbReference type="InParanoid" id="A0A1V9XW88"/>
<protein>
    <submittedName>
        <fullName evidence="10">Zinc finger protein-like</fullName>
    </submittedName>
</protein>
<feature type="domain" description="C2H2-type" evidence="9">
    <location>
        <begin position="34"/>
        <end position="61"/>
    </location>
</feature>
<evidence type="ECO:0000313" key="11">
    <source>
        <dbReference type="Proteomes" id="UP000192247"/>
    </source>
</evidence>
<sequence length="102" mass="11710">MCLTLPLTLDPPVLPMLESDFSEMLFRRGPNQRFSCDLCDFTTDYKQSMSRHVKIHTGEKPFTCDRCGRQFRHKNSLGYHRSSQNCVPPDERPVEATTGNST</sequence>
<dbReference type="GO" id="GO:0005634">
    <property type="term" value="C:nucleus"/>
    <property type="evidence" value="ECO:0007669"/>
    <property type="project" value="UniProtKB-SubCell"/>
</dbReference>
<dbReference type="SMART" id="SM00355">
    <property type="entry name" value="ZnF_C2H2"/>
    <property type="match status" value="2"/>
</dbReference>
<gene>
    <name evidence="10" type="ORF">BIW11_06858</name>
</gene>
<accession>A0A1V9XW88</accession>
<name>A0A1V9XW88_9ACAR</name>
<dbReference type="GO" id="GO:0000981">
    <property type="term" value="F:DNA-binding transcription factor activity, RNA polymerase II-specific"/>
    <property type="evidence" value="ECO:0007669"/>
    <property type="project" value="TreeGrafter"/>
</dbReference>
<evidence type="ECO:0000256" key="5">
    <source>
        <dbReference type="ARBA" id="ARBA00022833"/>
    </source>
</evidence>
<reference evidence="10 11" key="1">
    <citation type="journal article" date="2017" name="Gigascience">
        <title>Draft genome of the honey bee ectoparasitic mite, Tropilaelaps mercedesae, is shaped by the parasitic life history.</title>
        <authorList>
            <person name="Dong X."/>
            <person name="Armstrong S.D."/>
            <person name="Xia D."/>
            <person name="Makepeace B.L."/>
            <person name="Darby A.C."/>
            <person name="Kadowaki T."/>
        </authorList>
    </citation>
    <scope>NUCLEOTIDE SEQUENCE [LARGE SCALE GENOMIC DNA]</scope>
    <source>
        <strain evidence="10">Wuxi-XJTLU</strain>
    </source>
</reference>
<keyword evidence="6" id="KW-0539">Nucleus</keyword>
<feature type="domain" description="C2H2-type" evidence="9">
    <location>
        <begin position="62"/>
        <end position="93"/>
    </location>
</feature>
<evidence type="ECO:0000256" key="3">
    <source>
        <dbReference type="ARBA" id="ARBA00022737"/>
    </source>
</evidence>
<dbReference type="OrthoDB" id="6500421at2759"/>
<proteinExistence type="predicted"/>
<dbReference type="GO" id="GO:0005694">
    <property type="term" value="C:chromosome"/>
    <property type="evidence" value="ECO:0007669"/>
    <property type="project" value="UniProtKB-ARBA"/>
</dbReference>
<organism evidence="10 11">
    <name type="scientific">Tropilaelaps mercedesae</name>
    <dbReference type="NCBI Taxonomy" id="418985"/>
    <lineage>
        <taxon>Eukaryota</taxon>
        <taxon>Metazoa</taxon>
        <taxon>Ecdysozoa</taxon>
        <taxon>Arthropoda</taxon>
        <taxon>Chelicerata</taxon>
        <taxon>Arachnida</taxon>
        <taxon>Acari</taxon>
        <taxon>Parasitiformes</taxon>
        <taxon>Mesostigmata</taxon>
        <taxon>Gamasina</taxon>
        <taxon>Dermanyssoidea</taxon>
        <taxon>Laelapidae</taxon>
        <taxon>Tropilaelaps</taxon>
    </lineage>
</organism>
<keyword evidence="5" id="KW-0862">Zinc</keyword>
<dbReference type="SUPFAM" id="SSF57667">
    <property type="entry name" value="beta-beta-alpha zinc fingers"/>
    <property type="match status" value="1"/>
</dbReference>
<dbReference type="GO" id="GO:0045893">
    <property type="term" value="P:positive regulation of DNA-templated transcription"/>
    <property type="evidence" value="ECO:0007669"/>
    <property type="project" value="UniProtKB-ARBA"/>
</dbReference>
<dbReference type="FunFam" id="3.30.160.60:FF:001732">
    <property type="entry name" value="Zgc:162936"/>
    <property type="match status" value="1"/>
</dbReference>
<dbReference type="GO" id="GO:0008270">
    <property type="term" value="F:zinc ion binding"/>
    <property type="evidence" value="ECO:0007669"/>
    <property type="project" value="UniProtKB-KW"/>
</dbReference>
<feature type="region of interest" description="Disordered" evidence="8">
    <location>
        <begin position="81"/>
        <end position="102"/>
    </location>
</feature>
<dbReference type="GO" id="GO:0043565">
    <property type="term" value="F:sequence-specific DNA binding"/>
    <property type="evidence" value="ECO:0007669"/>
    <property type="project" value="UniProtKB-ARBA"/>
</dbReference>
<dbReference type="InterPro" id="IPR036236">
    <property type="entry name" value="Znf_C2H2_sf"/>
</dbReference>
<comment type="caution">
    <text evidence="10">The sequence shown here is derived from an EMBL/GenBank/DDBJ whole genome shotgun (WGS) entry which is preliminary data.</text>
</comment>
<dbReference type="PANTHER" id="PTHR24394">
    <property type="entry name" value="ZINC FINGER PROTEIN"/>
    <property type="match status" value="1"/>
</dbReference>
<evidence type="ECO:0000256" key="8">
    <source>
        <dbReference type="SAM" id="MobiDB-lite"/>
    </source>
</evidence>
<dbReference type="PROSITE" id="PS50157">
    <property type="entry name" value="ZINC_FINGER_C2H2_2"/>
    <property type="match status" value="2"/>
</dbReference>
<comment type="subcellular location">
    <subcellularLocation>
        <location evidence="1">Nucleus</location>
    </subcellularLocation>
</comment>
<dbReference type="Gene3D" id="3.30.160.60">
    <property type="entry name" value="Classic Zinc Finger"/>
    <property type="match status" value="2"/>
</dbReference>
<dbReference type="EMBL" id="MNPL01003081">
    <property type="protein sequence ID" value="OQR77765.1"/>
    <property type="molecule type" value="Genomic_DNA"/>
</dbReference>
<evidence type="ECO:0000313" key="10">
    <source>
        <dbReference type="EMBL" id="OQR77765.1"/>
    </source>
</evidence>
<evidence type="ECO:0000259" key="9">
    <source>
        <dbReference type="PROSITE" id="PS50157"/>
    </source>
</evidence>
<keyword evidence="11" id="KW-1185">Reference proteome</keyword>
<evidence type="ECO:0000256" key="2">
    <source>
        <dbReference type="ARBA" id="ARBA00022723"/>
    </source>
</evidence>
<dbReference type="STRING" id="418985.A0A1V9XW88"/>
<keyword evidence="4 7" id="KW-0863">Zinc-finger</keyword>
<keyword evidence="2" id="KW-0479">Metal-binding</keyword>
<dbReference type="Proteomes" id="UP000192247">
    <property type="component" value="Unassembled WGS sequence"/>
</dbReference>
<evidence type="ECO:0000256" key="7">
    <source>
        <dbReference type="PROSITE-ProRule" id="PRU00042"/>
    </source>
</evidence>
<evidence type="ECO:0000256" key="6">
    <source>
        <dbReference type="ARBA" id="ARBA00023242"/>
    </source>
</evidence>
<keyword evidence="3" id="KW-0677">Repeat</keyword>
<evidence type="ECO:0000256" key="1">
    <source>
        <dbReference type="ARBA" id="ARBA00004123"/>
    </source>
</evidence>
<dbReference type="AlphaFoldDB" id="A0A1V9XW88"/>
<dbReference type="InterPro" id="IPR013087">
    <property type="entry name" value="Znf_C2H2_type"/>
</dbReference>
<evidence type="ECO:0000256" key="4">
    <source>
        <dbReference type="ARBA" id="ARBA00022771"/>
    </source>
</evidence>